<keyword evidence="11" id="KW-1185">Reference proteome</keyword>
<evidence type="ECO:0000256" key="1">
    <source>
        <dbReference type="ARBA" id="ARBA00004733"/>
    </source>
</evidence>
<dbReference type="EMBL" id="QOKW01000008">
    <property type="protein sequence ID" value="KAA0680608.1"/>
    <property type="molecule type" value="Genomic_DNA"/>
</dbReference>
<keyword evidence="5" id="KW-0822">Tryptophan biosynthesis</keyword>
<accession>A0A9W7NJL2</accession>
<proteinExistence type="inferred from homology"/>
<dbReference type="EC" id="4.2.1.20" evidence="3"/>
<keyword evidence="6" id="KW-0057">Aromatic amino acid biosynthesis</keyword>
<comment type="pathway">
    <text evidence="1">Amino-acid biosynthesis; L-tryptophan biosynthesis; L-tryptophan from chorismate: step 5/5.</text>
</comment>
<gene>
    <name evidence="10" type="primary">trpA</name>
    <name evidence="10" type="ORF">DS843_12230</name>
</gene>
<dbReference type="AlphaFoldDB" id="A0A9W7NJL2"/>
<evidence type="ECO:0000256" key="9">
    <source>
        <dbReference type="RuleBase" id="RU003662"/>
    </source>
</evidence>
<comment type="catalytic activity">
    <reaction evidence="8">
        <text>(1S,2R)-1-C-(indol-3-yl)glycerol 3-phosphate + L-serine = D-glyceraldehyde 3-phosphate + L-tryptophan + H2O</text>
        <dbReference type="Rhea" id="RHEA:10532"/>
        <dbReference type="ChEBI" id="CHEBI:15377"/>
        <dbReference type="ChEBI" id="CHEBI:33384"/>
        <dbReference type="ChEBI" id="CHEBI:57912"/>
        <dbReference type="ChEBI" id="CHEBI:58866"/>
        <dbReference type="ChEBI" id="CHEBI:59776"/>
        <dbReference type="EC" id="4.2.1.20"/>
    </reaction>
</comment>
<dbReference type="InterPro" id="IPR002028">
    <property type="entry name" value="Trp_synthase_suA"/>
</dbReference>
<sequence>MTGFFTARPVGGIGLVLFLNAGDPPLGILEPMLRALDAARVDCLELAVPFPDSVSDGPLIRRSADRALANGTDLDGVLSVVARLRPQLRHLKIALLADWRHTVRHQPLPDFLRRVSGTGADAVLVHGLPPRLGPALSEEAGRIGLPLVTSCYASSTSAVMDEAARRATAYLYLVAHYGRTGTTPPQGFAALAPVIGRLRNAGRAPVAVGFGVKERAHLDALRLAGADAAIVGSAFVALMEAAQAGGRDAVAEAVAWVEALRPSIPAVQPEPMS</sequence>
<dbReference type="InterPro" id="IPR013785">
    <property type="entry name" value="Aldolase_TIM"/>
</dbReference>
<evidence type="ECO:0000256" key="5">
    <source>
        <dbReference type="ARBA" id="ARBA00022822"/>
    </source>
</evidence>
<dbReference type="CDD" id="cd04724">
    <property type="entry name" value="Tryptophan_synthase_alpha"/>
    <property type="match status" value="1"/>
</dbReference>
<dbReference type="Gene3D" id="3.20.20.70">
    <property type="entry name" value="Aldolase class I"/>
    <property type="match status" value="1"/>
</dbReference>
<evidence type="ECO:0000313" key="10">
    <source>
        <dbReference type="EMBL" id="KAA0680608.1"/>
    </source>
</evidence>
<dbReference type="PANTHER" id="PTHR43406">
    <property type="entry name" value="TRYPTOPHAN SYNTHASE, ALPHA CHAIN"/>
    <property type="match status" value="1"/>
</dbReference>
<evidence type="ECO:0000256" key="4">
    <source>
        <dbReference type="ARBA" id="ARBA00022605"/>
    </source>
</evidence>
<dbReference type="RefSeq" id="WP_149469181.1">
    <property type="nucleotide sequence ID" value="NZ_QOKW01000008.1"/>
</dbReference>
<keyword evidence="4" id="KW-0028">Amino-acid biosynthesis</keyword>
<dbReference type="OrthoDB" id="9804578at2"/>
<evidence type="ECO:0000313" key="11">
    <source>
        <dbReference type="Proteomes" id="UP000480854"/>
    </source>
</evidence>
<reference evidence="10 11" key="1">
    <citation type="submission" date="2018-07" db="EMBL/GenBank/DDBJ databases">
        <title>Genome sequence of Azospirillum sp. ATCC 49961.</title>
        <authorList>
            <person name="Sant'Anna F.H."/>
            <person name="Baldani J.I."/>
            <person name="Zilli J.E."/>
            <person name="Reis V.M."/>
            <person name="Hartmann A."/>
            <person name="Cruz L."/>
            <person name="de Souza E.M."/>
            <person name="de Oliveira Pedrosa F."/>
            <person name="Passaglia L.M.P."/>
        </authorList>
    </citation>
    <scope>NUCLEOTIDE SEQUENCE [LARGE SCALE GENOMIC DNA]</scope>
    <source>
        <strain evidence="10 11">ATCC 49961</strain>
    </source>
</reference>
<comment type="similarity">
    <text evidence="9">Belongs to the TrpA family.</text>
</comment>
<dbReference type="SUPFAM" id="SSF51366">
    <property type="entry name" value="Ribulose-phoshate binding barrel"/>
    <property type="match status" value="1"/>
</dbReference>
<dbReference type="PANTHER" id="PTHR43406:SF1">
    <property type="entry name" value="TRYPTOPHAN SYNTHASE ALPHA CHAIN, CHLOROPLASTIC"/>
    <property type="match status" value="1"/>
</dbReference>
<comment type="subunit">
    <text evidence="2">Tetramer of two alpha and two beta chains.</text>
</comment>
<dbReference type="GO" id="GO:0004834">
    <property type="term" value="F:tryptophan synthase activity"/>
    <property type="evidence" value="ECO:0007669"/>
    <property type="project" value="UniProtKB-EC"/>
</dbReference>
<evidence type="ECO:0000256" key="6">
    <source>
        <dbReference type="ARBA" id="ARBA00023141"/>
    </source>
</evidence>
<dbReference type="Proteomes" id="UP000480854">
    <property type="component" value="Unassembled WGS sequence"/>
</dbReference>
<protein>
    <recommendedName>
        <fullName evidence="3">tryptophan synthase</fullName>
        <ecNumber evidence="3">4.2.1.20</ecNumber>
    </recommendedName>
</protein>
<dbReference type="GO" id="GO:0005829">
    <property type="term" value="C:cytosol"/>
    <property type="evidence" value="ECO:0007669"/>
    <property type="project" value="TreeGrafter"/>
</dbReference>
<evidence type="ECO:0000256" key="8">
    <source>
        <dbReference type="ARBA" id="ARBA00049047"/>
    </source>
</evidence>
<keyword evidence="7 10" id="KW-0456">Lyase</keyword>
<evidence type="ECO:0000256" key="3">
    <source>
        <dbReference type="ARBA" id="ARBA00012043"/>
    </source>
</evidence>
<dbReference type="Pfam" id="PF00290">
    <property type="entry name" value="Trp_syntA"/>
    <property type="match status" value="1"/>
</dbReference>
<comment type="caution">
    <text evidence="10">The sequence shown here is derived from an EMBL/GenBank/DDBJ whole genome shotgun (WGS) entry which is preliminary data.</text>
</comment>
<dbReference type="InterPro" id="IPR011060">
    <property type="entry name" value="RibuloseP-bd_barrel"/>
</dbReference>
<dbReference type="NCBIfam" id="TIGR00262">
    <property type="entry name" value="trpA"/>
    <property type="match status" value="1"/>
</dbReference>
<name>A0A9W7NJL2_9PROT</name>
<evidence type="ECO:0000256" key="2">
    <source>
        <dbReference type="ARBA" id="ARBA00011270"/>
    </source>
</evidence>
<evidence type="ECO:0000256" key="7">
    <source>
        <dbReference type="ARBA" id="ARBA00023239"/>
    </source>
</evidence>
<organism evidence="10 11">
    <name type="scientific">Roseomonas genomospecies 6</name>
    <dbReference type="NCBI Taxonomy" id="214106"/>
    <lineage>
        <taxon>Bacteria</taxon>
        <taxon>Pseudomonadati</taxon>
        <taxon>Pseudomonadota</taxon>
        <taxon>Alphaproteobacteria</taxon>
        <taxon>Acetobacterales</taxon>
        <taxon>Roseomonadaceae</taxon>
        <taxon>Roseomonas</taxon>
    </lineage>
</organism>